<accession>A0A512PGR6</accession>
<dbReference type="InterPro" id="IPR018313">
    <property type="entry name" value="SBP_3_CS"/>
</dbReference>
<evidence type="ECO:0000313" key="9">
    <source>
        <dbReference type="Proteomes" id="UP000321798"/>
    </source>
</evidence>
<evidence type="ECO:0000259" key="7">
    <source>
        <dbReference type="SMART" id="SM00079"/>
    </source>
</evidence>
<comment type="caution">
    <text evidence="8">The sequence shown here is derived from an EMBL/GenBank/DDBJ whole genome shotgun (WGS) entry which is preliminary data.</text>
</comment>
<dbReference type="OrthoDB" id="9768183at2"/>
<evidence type="ECO:0008006" key="10">
    <source>
        <dbReference type="Google" id="ProtNLM"/>
    </source>
</evidence>
<dbReference type="PANTHER" id="PTHR35936">
    <property type="entry name" value="MEMBRANE-BOUND LYTIC MUREIN TRANSGLYCOSYLASE F"/>
    <property type="match status" value="1"/>
</dbReference>
<dbReference type="AlphaFoldDB" id="A0A512PGR6"/>
<dbReference type="PROSITE" id="PS51257">
    <property type="entry name" value="PROKAR_LIPOPROTEIN"/>
    <property type="match status" value="1"/>
</dbReference>
<feature type="signal peptide" evidence="5">
    <location>
        <begin position="1"/>
        <end position="34"/>
    </location>
</feature>
<evidence type="ECO:0000256" key="1">
    <source>
        <dbReference type="ARBA" id="ARBA00004196"/>
    </source>
</evidence>
<evidence type="ECO:0000259" key="6">
    <source>
        <dbReference type="SMART" id="SM00062"/>
    </source>
</evidence>
<comment type="similarity">
    <text evidence="2 4">Belongs to the bacterial solute-binding protein 3 family.</text>
</comment>
<protein>
    <recommendedName>
        <fullName evidence="10">Amino acid ABC transporter substrate-binding protein</fullName>
    </recommendedName>
</protein>
<dbReference type="Pfam" id="PF00497">
    <property type="entry name" value="SBP_bac_3"/>
    <property type="match status" value="1"/>
</dbReference>
<dbReference type="RefSeq" id="WP_146954177.1">
    <property type="nucleotide sequence ID" value="NZ_BAABBJ010000001.1"/>
</dbReference>
<evidence type="ECO:0000256" key="5">
    <source>
        <dbReference type="SAM" id="SignalP"/>
    </source>
</evidence>
<organism evidence="8 9">
    <name type="scientific">Cellulomonas soli</name>
    <dbReference type="NCBI Taxonomy" id="931535"/>
    <lineage>
        <taxon>Bacteria</taxon>
        <taxon>Bacillati</taxon>
        <taxon>Actinomycetota</taxon>
        <taxon>Actinomycetes</taxon>
        <taxon>Micrococcales</taxon>
        <taxon>Cellulomonadaceae</taxon>
        <taxon>Cellulomonas</taxon>
    </lineage>
</organism>
<dbReference type="SMART" id="SM00079">
    <property type="entry name" value="PBPe"/>
    <property type="match status" value="1"/>
</dbReference>
<dbReference type="PROSITE" id="PS01039">
    <property type="entry name" value="SBP_BACTERIAL_3"/>
    <property type="match status" value="1"/>
</dbReference>
<proteinExistence type="inferred from homology"/>
<dbReference type="SMART" id="SM00062">
    <property type="entry name" value="PBPb"/>
    <property type="match status" value="1"/>
</dbReference>
<dbReference type="Proteomes" id="UP000321798">
    <property type="component" value="Unassembled WGS sequence"/>
</dbReference>
<evidence type="ECO:0000313" key="8">
    <source>
        <dbReference type="EMBL" id="GEP70390.1"/>
    </source>
</evidence>
<dbReference type="Gene3D" id="3.40.190.10">
    <property type="entry name" value="Periplasmic binding protein-like II"/>
    <property type="match status" value="2"/>
</dbReference>
<dbReference type="PANTHER" id="PTHR35936:SF34">
    <property type="entry name" value="ABC TRANSPORTER EXTRACELLULAR-BINDING PROTEIN YCKB-RELATED"/>
    <property type="match status" value="1"/>
</dbReference>
<evidence type="ECO:0000256" key="4">
    <source>
        <dbReference type="RuleBase" id="RU003744"/>
    </source>
</evidence>
<dbReference type="EMBL" id="BKAL01000013">
    <property type="protein sequence ID" value="GEP70390.1"/>
    <property type="molecule type" value="Genomic_DNA"/>
</dbReference>
<evidence type="ECO:0000256" key="2">
    <source>
        <dbReference type="ARBA" id="ARBA00010333"/>
    </source>
</evidence>
<feature type="chain" id="PRO_5022230541" description="Amino acid ABC transporter substrate-binding protein" evidence="5">
    <location>
        <begin position="35"/>
        <end position="285"/>
    </location>
</feature>
<gene>
    <name evidence="8" type="ORF">CSO01_31050</name>
</gene>
<evidence type="ECO:0000256" key="3">
    <source>
        <dbReference type="ARBA" id="ARBA00022729"/>
    </source>
</evidence>
<reference evidence="8 9" key="1">
    <citation type="submission" date="2019-07" db="EMBL/GenBank/DDBJ databases">
        <title>Whole genome shotgun sequence of Cellulomonas soli NBRC 109434.</title>
        <authorList>
            <person name="Hosoyama A."/>
            <person name="Uohara A."/>
            <person name="Ohji S."/>
            <person name="Ichikawa N."/>
        </authorList>
    </citation>
    <scope>NUCLEOTIDE SEQUENCE [LARGE SCALE GENOMIC DNA]</scope>
    <source>
        <strain evidence="8 9">NBRC 109434</strain>
    </source>
</reference>
<keyword evidence="3 5" id="KW-0732">Signal</keyword>
<feature type="domain" description="Solute-binding protein family 3/N-terminal" evidence="6">
    <location>
        <begin position="63"/>
        <end position="282"/>
    </location>
</feature>
<dbReference type="SUPFAM" id="SSF53850">
    <property type="entry name" value="Periplasmic binding protein-like II"/>
    <property type="match status" value="1"/>
</dbReference>
<keyword evidence="9" id="KW-1185">Reference proteome</keyword>
<dbReference type="InterPro" id="IPR001320">
    <property type="entry name" value="Iontro_rcpt_C"/>
</dbReference>
<dbReference type="GO" id="GO:0015276">
    <property type="term" value="F:ligand-gated monoatomic ion channel activity"/>
    <property type="evidence" value="ECO:0007669"/>
    <property type="project" value="InterPro"/>
</dbReference>
<dbReference type="GO" id="GO:0016020">
    <property type="term" value="C:membrane"/>
    <property type="evidence" value="ECO:0007669"/>
    <property type="project" value="InterPro"/>
</dbReference>
<dbReference type="GO" id="GO:0030313">
    <property type="term" value="C:cell envelope"/>
    <property type="evidence" value="ECO:0007669"/>
    <property type="project" value="UniProtKB-SubCell"/>
</dbReference>
<feature type="domain" description="Ionotropic glutamate receptor C-terminal" evidence="7">
    <location>
        <begin position="63"/>
        <end position="281"/>
    </location>
</feature>
<comment type="subcellular location">
    <subcellularLocation>
        <location evidence="1">Cell envelope</location>
    </subcellularLocation>
</comment>
<name>A0A512PGR6_9CELL</name>
<sequence>MSARTLVQGRTARTRALAAAAAAAAALVLTACGAASGSASDDGAGAASTEAGSALAAVQEAGVLRVGTEGTYAPFSFHDPSTDELTGYDIDVITAVAEKLGVEPEFSETTWDSIFAGLESKRYDVIANQVSITDERLAKYDFSQPYTVSTGVVVVPSGNTDITSLADVAGKTTAQSATSNWSQIATDAGANVESVEGFTQAIALLKQGRIDLTFNDNLAVLDYLKTSGDTDVKVAFETDDVVEQGFPVLKGSDLAAAIDDALAELRTDGTLAEISTTWFGEDVSE</sequence>
<dbReference type="InterPro" id="IPR001638">
    <property type="entry name" value="Solute-binding_3/MltF_N"/>
</dbReference>